<proteinExistence type="predicted"/>
<protein>
    <submittedName>
        <fullName evidence="1">Uncharacterized protein</fullName>
    </submittedName>
</protein>
<keyword evidence="2" id="KW-1185">Reference proteome</keyword>
<reference evidence="1 2" key="1">
    <citation type="submission" date="2019-02" db="EMBL/GenBank/DDBJ databases">
        <authorList>
            <person name="Frampton R.A."/>
            <person name="Wojtus J.K."/>
            <person name="Fineran P.C."/>
            <person name="Hendrickson H.L."/>
        </authorList>
    </citation>
    <scope>NUCLEOTIDE SEQUENCE [LARGE SCALE GENOMIC DNA]</scope>
</reference>
<accession>A0A481W4U3</accession>
<name>A0A481W4U3_9CAUD</name>
<dbReference type="EMBL" id="MK552327">
    <property type="protein sequence ID" value="QBJ02836.1"/>
    <property type="molecule type" value="Genomic_DNA"/>
</dbReference>
<organism evidence="1 2">
    <name type="scientific">Pseudomonas phage Psa21</name>
    <dbReference type="NCBI Taxonomy" id="2530023"/>
    <lineage>
        <taxon>Viruses</taxon>
        <taxon>Duplodnaviria</taxon>
        <taxon>Heunggongvirae</taxon>
        <taxon>Uroviricota</taxon>
        <taxon>Caudoviricetes</taxon>
        <taxon>Chimalliviridae</taxon>
        <taxon>Tepukevirus</taxon>
        <taxon>Tepukevirus Psa21</taxon>
    </lineage>
</organism>
<evidence type="ECO:0000313" key="2">
    <source>
        <dbReference type="Proteomes" id="UP000294134"/>
    </source>
</evidence>
<gene>
    <name evidence="1" type="ORF">PSA21_310</name>
</gene>
<sequence>MQIQIDLATKRPGYKEALDAFIERNKVHGTLVEWGNPPMGAYNTPDRKLWRMSQVNPGQVCAELVEPEFDASTGIFTFQVAPYGPRRDMFEKYVKEQKDLALNSRMTVDGMNEVVELLQYSLVPIAEQDDMVLQSTRKVKKSSK</sequence>
<dbReference type="Proteomes" id="UP000294134">
    <property type="component" value="Segment"/>
</dbReference>
<evidence type="ECO:0000313" key="1">
    <source>
        <dbReference type="EMBL" id="QBJ02836.1"/>
    </source>
</evidence>